<dbReference type="InterPro" id="IPR001189">
    <property type="entry name" value="Mn/Fe_SOD"/>
</dbReference>
<keyword evidence="8" id="KW-1185">Reference proteome</keyword>
<dbReference type="PIRSF" id="PIRSF000349">
    <property type="entry name" value="SODismutase"/>
    <property type="match status" value="1"/>
</dbReference>
<evidence type="ECO:0000256" key="1">
    <source>
        <dbReference type="ARBA" id="ARBA00008714"/>
    </source>
</evidence>
<dbReference type="PANTHER" id="PTHR11404:SF6">
    <property type="entry name" value="SUPEROXIDE DISMUTASE [MN], MITOCHONDRIAL"/>
    <property type="match status" value="1"/>
</dbReference>
<dbReference type="InterPro" id="IPR036314">
    <property type="entry name" value="SOD_C_sf"/>
</dbReference>
<dbReference type="EMBL" id="CP009123">
    <property type="protein sequence ID" value="AJA11590.1"/>
    <property type="molecule type" value="Genomic_DNA"/>
</dbReference>
<feature type="binding site" evidence="5">
    <location>
        <position position="69"/>
    </location>
    <ligand>
        <name>Mn(2+)</name>
        <dbReference type="ChEBI" id="CHEBI:29035"/>
    </ligand>
</feature>
<dbReference type="InterPro" id="IPR050265">
    <property type="entry name" value="Fe/Mn_Superoxide_Dismutase"/>
</dbReference>
<gene>
    <name evidence="7" type="primary">chrC</name>
    <name evidence="7" type="ORF">SKP52_23740</name>
</gene>
<feature type="domain" description="Manganese/iron superoxide dismutase C-terminal" evidence="6">
    <location>
        <begin position="134"/>
        <end position="234"/>
    </location>
</feature>
<dbReference type="InterPro" id="IPR019832">
    <property type="entry name" value="Mn/Fe_SOD_C"/>
</dbReference>
<keyword evidence="3 5" id="KW-0479">Metal-binding</keyword>
<dbReference type="InterPro" id="IPR036324">
    <property type="entry name" value="Mn/Fe_SOD_N_sf"/>
</dbReference>
<dbReference type="HOGENOM" id="CLU_031625_2_2_5"/>
<sequence>MTIDHLSRRSAIATLGIGAAAMTINEASAQTPAAAPAAVPAFAGNHQVKPLRFNPARLHGLSERLITSHHENNYAGSVKALNMIETRLAAALADTDLPPVVYGGLKREELHRTGSVVLHEVYFDGLGGNGQAAGSIRDALGAAFGSFDRWEADFRRTGMSLAGGSGWCVLVYNLHTRSLHNHWAWDHMHGAIAGVPLLALDMYEHSFHMDYGTAAAKYVDAFFRNIDWEVVDRRYAAALRGGG</sequence>
<dbReference type="Gene3D" id="3.55.40.20">
    <property type="entry name" value="Iron/manganese superoxide dismutase, C-terminal domain"/>
    <property type="match status" value="1"/>
</dbReference>
<feature type="binding site" evidence="5">
    <location>
        <position position="205"/>
    </location>
    <ligand>
        <name>Mn(2+)</name>
        <dbReference type="ChEBI" id="CHEBI:29035"/>
    </ligand>
</feature>
<feature type="binding site" evidence="5">
    <location>
        <position position="201"/>
    </location>
    <ligand>
        <name>Mn(2+)</name>
        <dbReference type="ChEBI" id="CHEBI:29035"/>
    </ligand>
</feature>
<evidence type="ECO:0000256" key="3">
    <source>
        <dbReference type="ARBA" id="ARBA00022723"/>
    </source>
</evidence>
<dbReference type="Pfam" id="PF02777">
    <property type="entry name" value="Sod_Fe_C"/>
    <property type="match status" value="1"/>
</dbReference>
<protein>
    <recommendedName>
        <fullName evidence="2">superoxide dismutase</fullName>
        <ecNumber evidence="2">1.15.1.1</ecNumber>
    </recommendedName>
</protein>
<name>A0A0A7PNI3_9SPHN</name>
<dbReference type="SUPFAM" id="SSF46609">
    <property type="entry name" value="Fe,Mn superoxide dismutase (SOD), N-terminal domain"/>
    <property type="match status" value="1"/>
</dbReference>
<dbReference type="InterPro" id="IPR006311">
    <property type="entry name" value="TAT_signal"/>
</dbReference>
<accession>A0A0A7PNI3</accession>
<evidence type="ECO:0000313" key="7">
    <source>
        <dbReference type="EMBL" id="AJA11590.1"/>
    </source>
</evidence>
<organism evidence="7 8">
    <name type="scientific">Sphingopyxis fribergensis</name>
    <dbReference type="NCBI Taxonomy" id="1515612"/>
    <lineage>
        <taxon>Bacteria</taxon>
        <taxon>Pseudomonadati</taxon>
        <taxon>Pseudomonadota</taxon>
        <taxon>Alphaproteobacteria</taxon>
        <taxon>Sphingomonadales</taxon>
        <taxon>Sphingomonadaceae</taxon>
        <taxon>Sphingopyxis</taxon>
    </lineage>
</organism>
<evidence type="ECO:0000256" key="2">
    <source>
        <dbReference type="ARBA" id="ARBA00012682"/>
    </source>
</evidence>
<evidence type="ECO:0000256" key="4">
    <source>
        <dbReference type="ARBA" id="ARBA00023002"/>
    </source>
</evidence>
<dbReference type="OrthoDB" id="9803125at2"/>
<reference evidence="7 8" key="1">
    <citation type="journal article" date="2015" name="Int. J. Syst. Evol. Microbiol.">
        <title>Description of Sphingopyxis fribergensis sp. nov. - a soil bacterium with the ability to degrade styrene and phenylacetic acid.</title>
        <authorList>
            <person name="Oelschlagel M."/>
            <person name="Ruckert C."/>
            <person name="Kalinowski J."/>
            <person name="Schmidt G."/>
            <person name="Schlomann M."/>
            <person name="Tischler D."/>
        </authorList>
    </citation>
    <scope>NUCLEOTIDE SEQUENCE [LARGE SCALE GENOMIC DNA]</scope>
    <source>
        <strain evidence="7 8">Kp5.2</strain>
        <plasmid evidence="7">pSfKp5.2</plasmid>
    </source>
</reference>
<proteinExistence type="inferred from homology"/>
<evidence type="ECO:0000313" key="8">
    <source>
        <dbReference type="Proteomes" id="UP000030907"/>
    </source>
</evidence>
<geneLocation type="plasmid" evidence="7 8">
    <name>pSfKp5.2</name>
</geneLocation>
<comment type="similarity">
    <text evidence="1">Belongs to the iron/manganese superoxide dismutase family.</text>
</comment>
<dbReference type="PANTHER" id="PTHR11404">
    <property type="entry name" value="SUPEROXIDE DISMUTASE 2"/>
    <property type="match status" value="1"/>
</dbReference>
<keyword evidence="7" id="KW-0614">Plasmid</keyword>
<feature type="binding site" evidence="5">
    <location>
        <position position="119"/>
    </location>
    <ligand>
        <name>Mn(2+)</name>
        <dbReference type="ChEBI" id="CHEBI:29035"/>
    </ligand>
</feature>
<dbReference type="Proteomes" id="UP000030907">
    <property type="component" value="Plasmid pSfKp5.2"/>
</dbReference>
<dbReference type="SUPFAM" id="SSF54719">
    <property type="entry name" value="Fe,Mn superoxide dismutase (SOD), C-terminal domain"/>
    <property type="match status" value="1"/>
</dbReference>
<evidence type="ECO:0000256" key="5">
    <source>
        <dbReference type="PIRSR" id="PIRSR000349-1"/>
    </source>
</evidence>
<keyword evidence="4 7" id="KW-0560">Oxidoreductase</keyword>
<dbReference type="AlphaFoldDB" id="A0A0A7PNI3"/>
<dbReference type="PROSITE" id="PS51318">
    <property type="entry name" value="TAT"/>
    <property type="match status" value="1"/>
</dbReference>
<dbReference type="EC" id="1.15.1.1" evidence="2"/>
<dbReference type="GO" id="GO:0004784">
    <property type="term" value="F:superoxide dismutase activity"/>
    <property type="evidence" value="ECO:0007669"/>
    <property type="project" value="UniProtKB-EC"/>
</dbReference>
<dbReference type="KEGG" id="sphk:SKP52_23740"/>
<dbReference type="GO" id="GO:0046872">
    <property type="term" value="F:metal ion binding"/>
    <property type="evidence" value="ECO:0007669"/>
    <property type="project" value="UniProtKB-KW"/>
</dbReference>
<evidence type="ECO:0000259" key="6">
    <source>
        <dbReference type="Pfam" id="PF02777"/>
    </source>
</evidence>